<reference evidence="3" key="1">
    <citation type="journal article" date="2014" name="Proc. Natl. Acad. Sci. U.S.A.">
        <title>Extensive sampling of basidiomycete genomes demonstrates inadequacy of the white-rot/brown-rot paradigm for wood decay fungi.</title>
        <authorList>
            <person name="Riley R."/>
            <person name="Salamov A.A."/>
            <person name="Brown D.W."/>
            <person name="Nagy L.G."/>
            <person name="Floudas D."/>
            <person name="Held B.W."/>
            <person name="Levasseur A."/>
            <person name="Lombard V."/>
            <person name="Morin E."/>
            <person name="Otillar R."/>
            <person name="Lindquist E.A."/>
            <person name="Sun H."/>
            <person name="LaButti K.M."/>
            <person name="Schmutz J."/>
            <person name="Jabbour D."/>
            <person name="Luo H."/>
            <person name="Baker S.E."/>
            <person name="Pisabarro A.G."/>
            <person name="Walton J.D."/>
            <person name="Blanchette R.A."/>
            <person name="Henrissat B."/>
            <person name="Martin F."/>
            <person name="Cullen D."/>
            <person name="Hibbett D.S."/>
            <person name="Grigoriev I.V."/>
        </authorList>
    </citation>
    <scope>NUCLEOTIDE SEQUENCE [LARGE SCALE GENOMIC DNA]</scope>
    <source>
        <strain evidence="3">FD-172 SS1</strain>
    </source>
</reference>
<name>A0A067N0G4_BOTB1</name>
<dbReference type="InParanoid" id="A0A067N0G4"/>
<dbReference type="AlphaFoldDB" id="A0A067N0G4"/>
<proteinExistence type="predicted"/>
<gene>
    <name evidence="2" type="ORF">BOTBODRAFT_40261</name>
</gene>
<accession>A0A067N0G4</accession>
<evidence type="ECO:0000313" key="3">
    <source>
        <dbReference type="Proteomes" id="UP000027195"/>
    </source>
</evidence>
<dbReference type="EMBL" id="KL198016">
    <property type="protein sequence ID" value="KDQ21493.1"/>
    <property type="molecule type" value="Genomic_DNA"/>
</dbReference>
<keyword evidence="1" id="KW-0472">Membrane</keyword>
<sequence length="303" mass="34395">MLAKFYGNIPVETYTAEELLGFSQRSKEAIRNSPIPCPRNFESLHPFFESDVSAPVVLEAPTMADVEEALLNIEEEMRDGSSQGNSKEMLVDAARLRWLESLEACIERLSHHWERHRAWLEAFDEFYKASFRRLYKEGEAGRPLAIAKDALSTTVIEWLLDTVQSYVAASMGWEHGWDDELVGQRDLTFSLRERFRRDELPQSLFRPTAHVDPLLFSLILQTKADPWRVIFRRFRGTNSEATRKYFTYILDACLELSCNSGTAILGSPRRAAPPSSAGVLMAAGLSVAFLTFISLMYFPSLLG</sequence>
<feature type="transmembrane region" description="Helical" evidence="1">
    <location>
        <begin position="277"/>
        <end position="298"/>
    </location>
</feature>
<dbReference type="Proteomes" id="UP000027195">
    <property type="component" value="Unassembled WGS sequence"/>
</dbReference>
<keyword evidence="1" id="KW-0812">Transmembrane</keyword>
<keyword evidence="1" id="KW-1133">Transmembrane helix</keyword>
<keyword evidence="3" id="KW-1185">Reference proteome</keyword>
<dbReference type="HOGENOM" id="CLU_973150_0_0_1"/>
<evidence type="ECO:0000313" key="2">
    <source>
        <dbReference type="EMBL" id="KDQ21493.1"/>
    </source>
</evidence>
<protein>
    <submittedName>
        <fullName evidence="2">Uncharacterized protein</fullName>
    </submittedName>
</protein>
<organism evidence="2 3">
    <name type="scientific">Botryobasidium botryosum (strain FD-172 SS1)</name>
    <dbReference type="NCBI Taxonomy" id="930990"/>
    <lineage>
        <taxon>Eukaryota</taxon>
        <taxon>Fungi</taxon>
        <taxon>Dikarya</taxon>
        <taxon>Basidiomycota</taxon>
        <taxon>Agaricomycotina</taxon>
        <taxon>Agaricomycetes</taxon>
        <taxon>Cantharellales</taxon>
        <taxon>Botryobasidiaceae</taxon>
        <taxon>Botryobasidium</taxon>
    </lineage>
</organism>
<evidence type="ECO:0000256" key="1">
    <source>
        <dbReference type="SAM" id="Phobius"/>
    </source>
</evidence>